<comment type="caution">
    <text evidence="2">The sequence shown here is derived from an EMBL/GenBank/DDBJ whole genome shotgun (WGS) entry which is preliminary data.</text>
</comment>
<organism evidence="2 3">
    <name type="scientific">Aspergillus mulundensis</name>
    <dbReference type="NCBI Taxonomy" id="1810919"/>
    <lineage>
        <taxon>Eukaryota</taxon>
        <taxon>Fungi</taxon>
        <taxon>Dikarya</taxon>
        <taxon>Ascomycota</taxon>
        <taxon>Pezizomycotina</taxon>
        <taxon>Eurotiomycetes</taxon>
        <taxon>Eurotiomycetidae</taxon>
        <taxon>Eurotiales</taxon>
        <taxon>Aspergillaceae</taxon>
        <taxon>Aspergillus</taxon>
        <taxon>Aspergillus subgen. Nidulantes</taxon>
    </lineage>
</organism>
<proteinExistence type="predicted"/>
<dbReference type="RefSeq" id="XP_026603407.1">
    <property type="nucleotide sequence ID" value="XM_026747575.1"/>
</dbReference>
<keyword evidence="1" id="KW-0732">Signal</keyword>
<evidence type="ECO:0000256" key="1">
    <source>
        <dbReference type="SAM" id="SignalP"/>
    </source>
</evidence>
<reference evidence="2 3" key="1">
    <citation type="journal article" date="2018" name="IMA Fungus">
        <title>IMA Genome-F 9: Draft genome sequence of Annulohypoxylon stygium, Aspergillus mulundensis, Berkeleyomyces basicola (syn. Thielaviopsis basicola), Ceratocystis smalleyi, two Cercospora beticola strains, Coleophoma cylindrospora, Fusarium fracticaudum, Phialophora cf. hyalina, and Morchella septimelata.</title>
        <authorList>
            <person name="Wingfield B.D."/>
            <person name="Bills G.F."/>
            <person name="Dong Y."/>
            <person name="Huang W."/>
            <person name="Nel W.J."/>
            <person name="Swalarsk-Parry B.S."/>
            <person name="Vaghefi N."/>
            <person name="Wilken P.M."/>
            <person name="An Z."/>
            <person name="de Beer Z.W."/>
            <person name="De Vos L."/>
            <person name="Chen L."/>
            <person name="Duong T.A."/>
            <person name="Gao Y."/>
            <person name="Hammerbacher A."/>
            <person name="Kikkert J.R."/>
            <person name="Li Y."/>
            <person name="Li H."/>
            <person name="Li K."/>
            <person name="Li Q."/>
            <person name="Liu X."/>
            <person name="Ma X."/>
            <person name="Naidoo K."/>
            <person name="Pethybridge S.J."/>
            <person name="Sun J."/>
            <person name="Steenkamp E.T."/>
            <person name="van der Nest M.A."/>
            <person name="van Wyk S."/>
            <person name="Wingfield M.J."/>
            <person name="Xiong C."/>
            <person name="Yue Q."/>
            <person name="Zhang X."/>
        </authorList>
    </citation>
    <scope>NUCLEOTIDE SEQUENCE [LARGE SCALE GENOMIC DNA]</scope>
    <source>
        <strain evidence="2 3">DSM 5745</strain>
    </source>
</reference>
<evidence type="ECO:0000313" key="3">
    <source>
        <dbReference type="Proteomes" id="UP000256690"/>
    </source>
</evidence>
<feature type="signal peptide" evidence="1">
    <location>
        <begin position="1"/>
        <end position="19"/>
    </location>
</feature>
<dbReference type="EMBL" id="PVWQ01000006">
    <property type="protein sequence ID" value="RDW78707.1"/>
    <property type="molecule type" value="Genomic_DNA"/>
</dbReference>
<dbReference type="AlphaFoldDB" id="A0A3D8RXB7"/>
<feature type="chain" id="PRO_5017589678" evidence="1">
    <location>
        <begin position="20"/>
        <end position="113"/>
    </location>
</feature>
<dbReference type="OrthoDB" id="5133123at2759"/>
<sequence length="113" mass="12000">MHLTTLLLATTTLLTGALSADLQVNYYSDGGCSDYMTSIHPGTGGSCVDYVWTGSNSINIADCTFPNGACTCTFYTQPGCSGAKQQVVYPNDNCASNWGRGFYSMKCSVEHGL</sequence>
<dbReference type="Proteomes" id="UP000256690">
    <property type="component" value="Unassembled WGS sequence"/>
</dbReference>
<protein>
    <submittedName>
        <fullName evidence="2">Uncharacterized protein</fullName>
    </submittedName>
</protein>
<name>A0A3D8RXB7_9EURO</name>
<gene>
    <name evidence="2" type="ORF">DSM5745_05559</name>
</gene>
<accession>A0A3D8RXB7</accession>
<dbReference type="GeneID" id="38115929"/>
<evidence type="ECO:0000313" key="2">
    <source>
        <dbReference type="EMBL" id="RDW78707.1"/>
    </source>
</evidence>
<keyword evidence="3" id="KW-1185">Reference proteome</keyword>